<protein>
    <submittedName>
        <fullName evidence="1">Uncharacterized protein</fullName>
    </submittedName>
</protein>
<proteinExistence type="predicted"/>
<comment type="caution">
    <text evidence="1">The sequence shown here is derived from an EMBL/GenBank/DDBJ whole genome shotgun (WGS) entry which is preliminary data.</text>
</comment>
<keyword evidence="2" id="KW-1185">Reference proteome</keyword>
<reference evidence="1" key="1">
    <citation type="submission" date="2022-05" db="EMBL/GenBank/DDBJ databases">
        <title>Chromosome-level genome of Chaenocephalus aceratus.</title>
        <authorList>
            <person name="Park H."/>
        </authorList>
    </citation>
    <scope>NUCLEOTIDE SEQUENCE</scope>
    <source>
        <strain evidence="1">KU_202001</strain>
    </source>
</reference>
<evidence type="ECO:0000313" key="1">
    <source>
        <dbReference type="EMBL" id="KAI4805084.1"/>
    </source>
</evidence>
<evidence type="ECO:0000313" key="2">
    <source>
        <dbReference type="Proteomes" id="UP001057452"/>
    </source>
</evidence>
<accession>A0ACB9VYG0</accession>
<dbReference type="Proteomes" id="UP001057452">
    <property type="component" value="Chromosome 21"/>
</dbReference>
<organism evidence="1 2">
    <name type="scientific">Chaenocephalus aceratus</name>
    <name type="common">Blackfin icefish</name>
    <name type="synonym">Chaenichthys aceratus</name>
    <dbReference type="NCBI Taxonomy" id="36190"/>
    <lineage>
        <taxon>Eukaryota</taxon>
        <taxon>Metazoa</taxon>
        <taxon>Chordata</taxon>
        <taxon>Craniata</taxon>
        <taxon>Vertebrata</taxon>
        <taxon>Euteleostomi</taxon>
        <taxon>Actinopterygii</taxon>
        <taxon>Neopterygii</taxon>
        <taxon>Teleostei</taxon>
        <taxon>Neoteleostei</taxon>
        <taxon>Acanthomorphata</taxon>
        <taxon>Eupercaria</taxon>
        <taxon>Perciformes</taxon>
        <taxon>Notothenioidei</taxon>
        <taxon>Channichthyidae</taxon>
        <taxon>Chaenocephalus</taxon>
    </lineage>
</organism>
<feature type="non-terminal residue" evidence="1">
    <location>
        <position position="1"/>
    </location>
</feature>
<dbReference type="EMBL" id="CM043805">
    <property type="protein sequence ID" value="KAI4805084.1"/>
    <property type="molecule type" value="Genomic_DNA"/>
</dbReference>
<sequence>VPLVCPQVPLVCPQVPLPVLQNQRLVPPYSIPPSCPLFLWMLRGLPCKARGGRRLEAGKTEVGGVGVGRAEKEALIVMEKGGGLQCNVVRGVAGQESWSSERAMNMNANNGPVSRLNLATSGLMSVLGNQARGQG</sequence>
<gene>
    <name evidence="1" type="ORF">KUCAC02_009717</name>
</gene>
<feature type="non-terminal residue" evidence="1">
    <location>
        <position position="135"/>
    </location>
</feature>
<name>A0ACB9VYG0_CHAAC</name>